<proteinExistence type="predicted"/>
<dbReference type="PANTHER" id="PTHR33164">
    <property type="entry name" value="TRANSCRIPTIONAL REGULATOR, MARR FAMILY"/>
    <property type="match status" value="1"/>
</dbReference>
<organism evidence="2 3">
    <name type="scientific">Pedobacter ginsengisoli</name>
    <dbReference type="NCBI Taxonomy" id="363852"/>
    <lineage>
        <taxon>Bacteria</taxon>
        <taxon>Pseudomonadati</taxon>
        <taxon>Bacteroidota</taxon>
        <taxon>Sphingobacteriia</taxon>
        <taxon>Sphingobacteriales</taxon>
        <taxon>Sphingobacteriaceae</taxon>
        <taxon>Pedobacter</taxon>
    </lineage>
</organism>
<accession>A0A2D1UBD9</accession>
<dbReference type="GO" id="GO:0003700">
    <property type="term" value="F:DNA-binding transcription factor activity"/>
    <property type="evidence" value="ECO:0007669"/>
    <property type="project" value="InterPro"/>
</dbReference>
<name>A0A2D1UBD9_9SPHI</name>
<dbReference type="SUPFAM" id="SSF46785">
    <property type="entry name" value="Winged helix' DNA-binding domain"/>
    <property type="match status" value="1"/>
</dbReference>
<dbReference type="Gene3D" id="1.10.10.10">
    <property type="entry name" value="Winged helix-like DNA-binding domain superfamily/Winged helix DNA-binding domain"/>
    <property type="match status" value="1"/>
</dbReference>
<evidence type="ECO:0000259" key="1">
    <source>
        <dbReference type="PROSITE" id="PS50995"/>
    </source>
</evidence>
<dbReference type="InterPro" id="IPR000835">
    <property type="entry name" value="HTH_MarR-typ"/>
</dbReference>
<dbReference type="Pfam" id="PF12802">
    <property type="entry name" value="MarR_2"/>
    <property type="match status" value="1"/>
</dbReference>
<dbReference type="InterPro" id="IPR036388">
    <property type="entry name" value="WH-like_DNA-bd_sf"/>
</dbReference>
<dbReference type="PANTHER" id="PTHR33164:SF106">
    <property type="entry name" value="TRANSCRIPTIONAL REGULATORY PROTEIN"/>
    <property type="match status" value="1"/>
</dbReference>
<dbReference type="OrthoDB" id="668058at2"/>
<protein>
    <submittedName>
        <fullName evidence="2">MarR family transcriptional regulator</fullName>
    </submittedName>
</protein>
<feature type="domain" description="HTH marR-type" evidence="1">
    <location>
        <begin position="6"/>
        <end position="143"/>
    </location>
</feature>
<dbReference type="GO" id="GO:0006950">
    <property type="term" value="P:response to stress"/>
    <property type="evidence" value="ECO:0007669"/>
    <property type="project" value="TreeGrafter"/>
</dbReference>
<evidence type="ECO:0000313" key="2">
    <source>
        <dbReference type="EMBL" id="ATP58916.1"/>
    </source>
</evidence>
<dbReference type="KEGG" id="pgs:CPT03_21820"/>
<gene>
    <name evidence="2" type="ORF">CPT03_21820</name>
</gene>
<dbReference type="InterPro" id="IPR039422">
    <property type="entry name" value="MarR/SlyA-like"/>
</dbReference>
<evidence type="ECO:0000313" key="3">
    <source>
        <dbReference type="Proteomes" id="UP000223749"/>
    </source>
</evidence>
<dbReference type="SMART" id="SM00347">
    <property type="entry name" value="HTH_MARR"/>
    <property type="match status" value="1"/>
</dbReference>
<dbReference type="Proteomes" id="UP000223749">
    <property type="component" value="Chromosome"/>
</dbReference>
<sequence length="158" mass="17908">MNKSISETTLQQFRTISRLYSDTSAFMHEAIARKAGLSGTDHKYLGLILQHKSITAGEISKLTGLTTGAVTGLIDRLEKKNLLERQFTKDDRRKVIIVPNVNNSMKLLKPIFDKLQEKTVKLISTFSTEEIQTIERYFTEAIAIMKETTDSLNNNQND</sequence>
<reference evidence="2 3" key="1">
    <citation type="submission" date="2017-10" db="EMBL/GenBank/DDBJ databases">
        <title>Whole genome of Pedobacter ginsengisoli T01R-27 isolated from tomato rhizosphere.</title>
        <authorList>
            <person name="Weon H.-Y."/>
            <person name="Lee S.A."/>
            <person name="Sang M.K."/>
            <person name="Song J."/>
        </authorList>
    </citation>
    <scope>NUCLEOTIDE SEQUENCE [LARGE SCALE GENOMIC DNA]</scope>
    <source>
        <strain evidence="2 3">T01R-27</strain>
    </source>
</reference>
<dbReference type="PROSITE" id="PS50995">
    <property type="entry name" value="HTH_MARR_2"/>
    <property type="match status" value="1"/>
</dbReference>
<keyword evidence="3" id="KW-1185">Reference proteome</keyword>
<dbReference type="PRINTS" id="PR00598">
    <property type="entry name" value="HTHMARR"/>
</dbReference>
<dbReference type="AlphaFoldDB" id="A0A2D1UBD9"/>
<dbReference type="EMBL" id="CP024091">
    <property type="protein sequence ID" value="ATP58916.1"/>
    <property type="molecule type" value="Genomic_DNA"/>
</dbReference>
<dbReference type="InterPro" id="IPR036390">
    <property type="entry name" value="WH_DNA-bd_sf"/>
</dbReference>